<proteinExistence type="predicted"/>
<name>A0A067SWN0_GALM3</name>
<evidence type="ECO:0000256" key="2">
    <source>
        <dbReference type="SAM" id="MobiDB-lite"/>
    </source>
</evidence>
<dbReference type="HOGENOM" id="CLU_032327_0_0_1"/>
<reference evidence="4" key="1">
    <citation type="journal article" date="2014" name="Proc. Natl. Acad. Sci. U.S.A.">
        <title>Extensive sampling of basidiomycete genomes demonstrates inadequacy of the white-rot/brown-rot paradigm for wood decay fungi.</title>
        <authorList>
            <person name="Riley R."/>
            <person name="Salamov A.A."/>
            <person name="Brown D.W."/>
            <person name="Nagy L.G."/>
            <person name="Floudas D."/>
            <person name="Held B.W."/>
            <person name="Levasseur A."/>
            <person name="Lombard V."/>
            <person name="Morin E."/>
            <person name="Otillar R."/>
            <person name="Lindquist E.A."/>
            <person name="Sun H."/>
            <person name="LaButti K.M."/>
            <person name="Schmutz J."/>
            <person name="Jabbour D."/>
            <person name="Luo H."/>
            <person name="Baker S.E."/>
            <person name="Pisabarro A.G."/>
            <person name="Walton J.D."/>
            <person name="Blanchette R.A."/>
            <person name="Henrissat B."/>
            <person name="Martin F."/>
            <person name="Cullen D."/>
            <person name="Hibbett D.S."/>
            <person name="Grigoriev I.V."/>
        </authorList>
    </citation>
    <scope>NUCLEOTIDE SEQUENCE [LARGE SCALE GENOMIC DNA]</scope>
    <source>
        <strain evidence="4">CBS 339.88</strain>
    </source>
</reference>
<keyword evidence="4" id="KW-1185">Reference proteome</keyword>
<evidence type="ECO:0000313" key="3">
    <source>
        <dbReference type="EMBL" id="KDR71178.1"/>
    </source>
</evidence>
<evidence type="ECO:0000256" key="1">
    <source>
        <dbReference type="SAM" id="Coils"/>
    </source>
</evidence>
<feature type="compositionally biased region" description="Polar residues" evidence="2">
    <location>
        <begin position="8"/>
        <end position="24"/>
    </location>
</feature>
<dbReference type="AlphaFoldDB" id="A0A067SWN0"/>
<dbReference type="Proteomes" id="UP000027222">
    <property type="component" value="Unassembled WGS sequence"/>
</dbReference>
<dbReference type="EMBL" id="KL142394">
    <property type="protein sequence ID" value="KDR71178.1"/>
    <property type="molecule type" value="Genomic_DNA"/>
</dbReference>
<accession>A0A067SWN0</accession>
<feature type="region of interest" description="Disordered" evidence="2">
    <location>
        <begin position="1"/>
        <end position="28"/>
    </location>
</feature>
<feature type="region of interest" description="Disordered" evidence="2">
    <location>
        <begin position="127"/>
        <end position="182"/>
    </location>
</feature>
<feature type="compositionally biased region" description="Basic and acidic residues" evidence="2">
    <location>
        <begin position="134"/>
        <end position="158"/>
    </location>
</feature>
<evidence type="ECO:0000313" key="4">
    <source>
        <dbReference type="Proteomes" id="UP000027222"/>
    </source>
</evidence>
<feature type="coiled-coil region" evidence="1">
    <location>
        <begin position="36"/>
        <end position="98"/>
    </location>
</feature>
<dbReference type="STRING" id="685588.A0A067SWN0"/>
<feature type="compositionally biased region" description="Acidic residues" evidence="2">
    <location>
        <begin position="171"/>
        <end position="182"/>
    </location>
</feature>
<organism evidence="3 4">
    <name type="scientific">Galerina marginata (strain CBS 339.88)</name>
    <dbReference type="NCBI Taxonomy" id="685588"/>
    <lineage>
        <taxon>Eukaryota</taxon>
        <taxon>Fungi</taxon>
        <taxon>Dikarya</taxon>
        <taxon>Basidiomycota</taxon>
        <taxon>Agaricomycotina</taxon>
        <taxon>Agaricomycetes</taxon>
        <taxon>Agaricomycetidae</taxon>
        <taxon>Agaricales</taxon>
        <taxon>Agaricineae</taxon>
        <taxon>Strophariaceae</taxon>
        <taxon>Galerina</taxon>
    </lineage>
</organism>
<protein>
    <submittedName>
        <fullName evidence="3">Uncharacterized protein</fullName>
    </submittedName>
</protein>
<sequence length="603" mass="68323">MDPRNSDDNPPSLHSSLPQDQDTSMAFERIQSHDLFMRKSQELEAKERRIDEMLAKIQNWEACAKEMNVRTERAEARAADLVRQLKDMEERANVAEACISQGTLPMSSIGITRDCLPTFDPRLPFDAFTPDADSSMRNETEDPPRGEVRTKGKERERIPVNNQYLGHDADNEGEETDEEEDRDAAMNITGNEFSALSAVIPFGSMKFPKSIIGAGPALRLRTIHYKENNVGSTSTSMNGRTTEDLSPEINMGGRLMPSSSLEQAVIALTGCVTRLTEKISYLPRSGVDLAERKKKYGGPRTALFKLPPQRHTTPDRNGQLRAVRETMNTLLNIQHDADIVRANKVDEAVIAAYEAERGPGPTPPYAPAWGSIEGPWNYALLEIFMEAYMVKYVIRNEEQQEDICKMFMDRLRRLKKRVNQATQVVGETEVQMNERLLTRHRIVLANQRRNSRRNERYAVRSRITVQNAASQKGDGRVVWEHLDEVTATLGAGGMSSDESDVDDDGQKIYFVKKMSWRKLGLVSRMISVDRDRNFKNCYENIVGSGPRPRKRRVNATETSRRPIPGLPVNFYNDGWYSQLNEGQKKQLDAKPALDLIEFERVEG</sequence>
<keyword evidence="1" id="KW-0175">Coiled coil</keyword>
<dbReference type="OrthoDB" id="3224221at2759"/>
<gene>
    <name evidence="3" type="ORF">GALMADRAFT_144239</name>
</gene>